<sequence length="53" mass="5601">MASVARKGLFRCRGDRRRWLSEVSGGGGAREGLSGGCNARVSSLLFCTENVLG</sequence>
<evidence type="ECO:0000313" key="1">
    <source>
        <dbReference type="EMBL" id="TYJ31315.1"/>
    </source>
</evidence>
<protein>
    <submittedName>
        <fullName evidence="1">Uncharacterized protein</fullName>
    </submittedName>
</protein>
<keyword evidence="2" id="KW-1185">Reference proteome</keyword>
<dbReference type="Proteomes" id="UP000323597">
    <property type="component" value="Chromosome A06"/>
</dbReference>
<proteinExistence type="predicted"/>
<dbReference type="EMBL" id="CM017641">
    <property type="protein sequence ID" value="TYJ31315.1"/>
    <property type="molecule type" value="Genomic_DNA"/>
</dbReference>
<name>A0A5D2YXS2_GOSMU</name>
<gene>
    <name evidence="1" type="ORF">E1A91_A06G189700v1</name>
</gene>
<reference evidence="1 2" key="1">
    <citation type="submission" date="2019-07" db="EMBL/GenBank/DDBJ databases">
        <title>WGS assembly of Gossypium mustelinum.</title>
        <authorList>
            <person name="Chen Z.J."/>
            <person name="Sreedasyam A."/>
            <person name="Ando A."/>
            <person name="Song Q."/>
            <person name="De L."/>
            <person name="Hulse-Kemp A."/>
            <person name="Ding M."/>
            <person name="Ye W."/>
            <person name="Kirkbride R."/>
            <person name="Jenkins J."/>
            <person name="Plott C."/>
            <person name="Lovell J."/>
            <person name="Lin Y.-M."/>
            <person name="Vaughn R."/>
            <person name="Liu B."/>
            <person name="Li W."/>
            <person name="Simpson S."/>
            <person name="Scheffler B."/>
            <person name="Saski C."/>
            <person name="Grover C."/>
            <person name="Hu G."/>
            <person name="Conover J."/>
            <person name="Carlson J."/>
            <person name="Shu S."/>
            <person name="Boston L."/>
            <person name="Williams M."/>
            <person name="Peterson D."/>
            <person name="Mcgee K."/>
            <person name="Jones D."/>
            <person name="Wendel J."/>
            <person name="Stelly D."/>
            <person name="Grimwood J."/>
            <person name="Schmutz J."/>
        </authorList>
    </citation>
    <scope>NUCLEOTIDE SEQUENCE [LARGE SCALE GENOMIC DNA]</scope>
    <source>
        <strain evidence="1">1408120.09</strain>
    </source>
</reference>
<evidence type="ECO:0000313" key="2">
    <source>
        <dbReference type="Proteomes" id="UP000323597"/>
    </source>
</evidence>
<accession>A0A5D2YXS2</accession>
<dbReference type="AlphaFoldDB" id="A0A5D2YXS2"/>
<organism evidence="1 2">
    <name type="scientific">Gossypium mustelinum</name>
    <name type="common">Cotton</name>
    <name type="synonym">Gossypium caicoense</name>
    <dbReference type="NCBI Taxonomy" id="34275"/>
    <lineage>
        <taxon>Eukaryota</taxon>
        <taxon>Viridiplantae</taxon>
        <taxon>Streptophyta</taxon>
        <taxon>Embryophyta</taxon>
        <taxon>Tracheophyta</taxon>
        <taxon>Spermatophyta</taxon>
        <taxon>Magnoliopsida</taxon>
        <taxon>eudicotyledons</taxon>
        <taxon>Gunneridae</taxon>
        <taxon>Pentapetalae</taxon>
        <taxon>rosids</taxon>
        <taxon>malvids</taxon>
        <taxon>Malvales</taxon>
        <taxon>Malvaceae</taxon>
        <taxon>Malvoideae</taxon>
        <taxon>Gossypium</taxon>
    </lineage>
</organism>